<evidence type="ECO:0000256" key="1">
    <source>
        <dbReference type="SAM" id="SignalP"/>
    </source>
</evidence>
<dbReference type="PROSITE" id="PS51257">
    <property type="entry name" value="PROKAR_LIPOPROTEIN"/>
    <property type="match status" value="1"/>
</dbReference>
<feature type="signal peptide" evidence="1">
    <location>
        <begin position="1"/>
        <end position="20"/>
    </location>
</feature>
<keyword evidence="3" id="KW-1185">Reference proteome</keyword>
<keyword evidence="1" id="KW-0732">Signal</keyword>
<comment type="caution">
    <text evidence="2">The sequence shown here is derived from an EMBL/GenBank/DDBJ whole genome shotgun (WGS) entry which is preliminary data.</text>
</comment>
<sequence>MKTFLTPLAAAATLAMTACATDGQTERANAPLPAAATADAIGAPVGCINSGLIASTKGITRNHMMFEMKGGRLYRNELSGSCPNAVRGDPYRYVNPQGTSLCRGQIITYFDASSGMDMGSCVLGDFTPIPEDTPLK</sequence>
<organism evidence="2 3">
    <name type="scientific">Pacificimonas pallii</name>
    <dbReference type="NCBI Taxonomy" id="2827236"/>
    <lineage>
        <taxon>Bacteria</taxon>
        <taxon>Pseudomonadati</taxon>
        <taxon>Pseudomonadota</taxon>
        <taxon>Alphaproteobacteria</taxon>
        <taxon>Sphingomonadales</taxon>
        <taxon>Sphingosinicellaceae</taxon>
        <taxon>Pacificimonas</taxon>
    </lineage>
</organism>
<evidence type="ECO:0008006" key="4">
    <source>
        <dbReference type="Google" id="ProtNLM"/>
    </source>
</evidence>
<dbReference type="RefSeq" id="WP_218446147.1">
    <property type="nucleotide sequence ID" value="NZ_JAGSPA010000003.1"/>
</dbReference>
<name>A0ABS6SH15_9SPHN</name>
<evidence type="ECO:0000313" key="3">
    <source>
        <dbReference type="Proteomes" id="UP000722336"/>
    </source>
</evidence>
<protein>
    <recommendedName>
        <fullName evidence="4">Secreted protein</fullName>
    </recommendedName>
</protein>
<evidence type="ECO:0000313" key="2">
    <source>
        <dbReference type="EMBL" id="MBV7257328.1"/>
    </source>
</evidence>
<reference evidence="2 3" key="1">
    <citation type="submission" date="2021-04" db="EMBL/GenBank/DDBJ databases">
        <authorList>
            <person name="Pira H."/>
            <person name="Risdian C."/>
            <person name="Wink J."/>
        </authorList>
    </citation>
    <scope>NUCLEOTIDE SEQUENCE [LARGE SCALE GENOMIC DNA]</scope>
    <source>
        <strain evidence="2 3">WHA3</strain>
    </source>
</reference>
<proteinExistence type="predicted"/>
<gene>
    <name evidence="2" type="ORF">KCG44_11085</name>
</gene>
<accession>A0ABS6SH15</accession>
<dbReference type="EMBL" id="JAGSPA010000003">
    <property type="protein sequence ID" value="MBV7257328.1"/>
    <property type="molecule type" value="Genomic_DNA"/>
</dbReference>
<feature type="chain" id="PRO_5045604907" description="Secreted protein" evidence="1">
    <location>
        <begin position="21"/>
        <end position="136"/>
    </location>
</feature>
<dbReference type="Proteomes" id="UP000722336">
    <property type="component" value="Unassembled WGS sequence"/>
</dbReference>